<evidence type="ECO:0000313" key="3">
    <source>
        <dbReference type="Proteomes" id="UP001324287"/>
    </source>
</evidence>
<organism evidence="2 3">
    <name type="scientific">Blastococcus brunescens</name>
    <dbReference type="NCBI Taxonomy" id="1564165"/>
    <lineage>
        <taxon>Bacteria</taxon>
        <taxon>Bacillati</taxon>
        <taxon>Actinomycetota</taxon>
        <taxon>Actinomycetes</taxon>
        <taxon>Geodermatophilales</taxon>
        <taxon>Geodermatophilaceae</taxon>
        <taxon>Blastococcus</taxon>
    </lineage>
</organism>
<reference evidence="2 3" key="1">
    <citation type="submission" date="2023-12" db="EMBL/GenBank/DDBJ databases">
        <title>Blastococcus brunescens sp. nov., an actonobacterium isolated from sandstone collected in sahara desert.</title>
        <authorList>
            <person name="Gtari M."/>
            <person name="Ghodhbane F."/>
        </authorList>
    </citation>
    <scope>NUCLEOTIDE SEQUENCE [LARGE SCALE GENOMIC DNA]</scope>
    <source>
        <strain evidence="2 3">BMG 8361</strain>
    </source>
</reference>
<dbReference type="EMBL" id="CP141261">
    <property type="protein sequence ID" value="WRL64350.1"/>
    <property type="molecule type" value="Genomic_DNA"/>
</dbReference>
<evidence type="ECO:0000313" key="2">
    <source>
        <dbReference type="EMBL" id="WRL64350.1"/>
    </source>
</evidence>
<proteinExistence type="predicted"/>
<gene>
    <name evidence="2" type="ORF">U6N30_00310</name>
</gene>
<dbReference type="Proteomes" id="UP001324287">
    <property type="component" value="Chromosome"/>
</dbReference>
<feature type="region of interest" description="Disordered" evidence="1">
    <location>
        <begin position="78"/>
        <end position="97"/>
    </location>
</feature>
<keyword evidence="3" id="KW-1185">Reference proteome</keyword>
<evidence type="ECO:0000256" key="1">
    <source>
        <dbReference type="SAM" id="MobiDB-lite"/>
    </source>
</evidence>
<dbReference type="RefSeq" id="WP_324275677.1">
    <property type="nucleotide sequence ID" value="NZ_CP141261.1"/>
</dbReference>
<name>A0ABZ1B0L4_9ACTN</name>
<protein>
    <submittedName>
        <fullName evidence="2">Uncharacterized protein</fullName>
    </submittedName>
</protein>
<sequence>MKTSTGDDPAADPDAAQVGVLVRTPGVNGAKGTWAFTGVGTVAQDWTRPILMIDATNRALYFFVTSDEAGSGGDILYRRASSRQTRPRASPWGRCRR</sequence>
<accession>A0ABZ1B0L4</accession>